<name>A0ABU5YKC3_9MYCO</name>
<sequence length="180" mass="18497">MGRWVLAATVASATLMMTVVPNAAAAPTIPDIDSLIDDSGPLPASVSDLRQTPSVVFGTESGVVCTMWRGRITHDITCAGDIPGVAPGDGAVQLPGIYGKASAPARFVPAPPDALVAGEPAVTIPVGHKVVFWDFSPSESMVCGVPPFAELVCELKEPQNATGPVTTHGFVIAAPQSWVL</sequence>
<gene>
    <name evidence="2" type="ORF">KV112_12225</name>
</gene>
<feature type="chain" id="PRO_5046354848" evidence="1">
    <location>
        <begin position="26"/>
        <end position="180"/>
    </location>
</feature>
<evidence type="ECO:0000313" key="2">
    <source>
        <dbReference type="EMBL" id="MEB3050495.1"/>
    </source>
</evidence>
<dbReference type="EMBL" id="JAYJJT010000012">
    <property type="protein sequence ID" value="MEB3050495.1"/>
    <property type="molecule type" value="Genomic_DNA"/>
</dbReference>
<keyword evidence="3" id="KW-1185">Reference proteome</keyword>
<comment type="caution">
    <text evidence="2">The sequence shown here is derived from an EMBL/GenBank/DDBJ whole genome shotgun (WGS) entry which is preliminary data.</text>
</comment>
<dbReference type="RefSeq" id="WP_224862342.1">
    <property type="nucleotide sequence ID" value="NZ_JAYJJT010000012.1"/>
</dbReference>
<organism evidence="2 3">
    <name type="scientific">[Mycobacterium] zoologicum</name>
    <dbReference type="NCBI Taxonomy" id="2872311"/>
    <lineage>
        <taxon>Bacteria</taxon>
        <taxon>Bacillati</taxon>
        <taxon>Actinomycetota</taxon>
        <taxon>Actinomycetes</taxon>
        <taxon>Mycobacteriales</taxon>
        <taxon>Mycobacteriaceae</taxon>
        <taxon>Mycolicibacter</taxon>
    </lineage>
</organism>
<protein>
    <submittedName>
        <fullName evidence="2">Uncharacterized protein</fullName>
    </submittedName>
</protein>
<proteinExistence type="predicted"/>
<evidence type="ECO:0000256" key="1">
    <source>
        <dbReference type="SAM" id="SignalP"/>
    </source>
</evidence>
<dbReference type="Proteomes" id="UP001299046">
    <property type="component" value="Unassembled WGS sequence"/>
</dbReference>
<accession>A0ABU5YKC3</accession>
<reference evidence="2 3" key="1">
    <citation type="submission" date="2023-12" db="EMBL/GenBank/DDBJ databases">
        <title>Description of new species of Mycobacterium terrae complex isolated from sewage at the Sao Paulo Zoological Park Foundation in Brazil.</title>
        <authorList>
            <person name="Romagnoli C.L."/>
            <person name="Conceicao E.C."/>
            <person name="Machado E."/>
            <person name="Barreto L.B.P.F."/>
            <person name="Sharma A."/>
            <person name="Silva N.M."/>
            <person name="Marques L.E."/>
            <person name="Juliana M.A."/>
            <person name="Lourenco M.C.S."/>
            <person name="Digiampietri L.A."/>
            <person name="Suffys P.N."/>
            <person name="Viana-Niero C."/>
        </authorList>
    </citation>
    <scope>NUCLEOTIDE SEQUENCE [LARGE SCALE GENOMIC DNA]</scope>
    <source>
        <strain evidence="2 3">MYC123</strain>
    </source>
</reference>
<feature type="signal peptide" evidence="1">
    <location>
        <begin position="1"/>
        <end position="25"/>
    </location>
</feature>
<evidence type="ECO:0000313" key="3">
    <source>
        <dbReference type="Proteomes" id="UP001299046"/>
    </source>
</evidence>
<keyword evidence="1" id="KW-0732">Signal</keyword>